<gene>
    <name evidence="1" type="ORF">SDC9_195053</name>
</gene>
<dbReference type="AlphaFoldDB" id="A0A645I7Z5"/>
<proteinExistence type="predicted"/>
<evidence type="ECO:0000313" key="1">
    <source>
        <dbReference type="EMBL" id="MPN47451.1"/>
    </source>
</evidence>
<organism evidence="1">
    <name type="scientific">bioreactor metagenome</name>
    <dbReference type="NCBI Taxonomy" id="1076179"/>
    <lineage>
        <taxon>unclassified sequences</taxon>
        <taxon>metagenomes</taxon>
        <taxon>ecological metagenomes</taxon>
    </lineage>
</organism>
<reference evidence="1" key="1">
    <citation type="submission" date="2019-08" db="EMBL/GenBank/DDBJ databases">
        <authorList>
            <person name="Kucharzyk K."/>
            <person name="Murdoch R.W."/>
            <person name="Higgins S."/>
            <person name="Loffler F."/>
        </authorList>
    </citation>
    <scope>NUCLEOTIDE SEQUENCE</scope>
</reference>
<name>A0A645I7Z5_9ZZZZ</name>
<comment type="caution">
    <text evidence="1">The sequence shown here is derived from an EMBL/GenBank/DDBJ whole genome shotgun (WGS) entry which is preliminary data.</text>
</comment>
<sequence length="61" mass="7127">MTLFDCTHAHALDNALLEDCVDRERRNRAHEQARILERRIAGVAANQRRERDHDRALVHAL</sequence>
<accession>A0A645I7Z5</accession>
<dbReference type="EMBL" id="VSSQ01108951">
    <property type="protein sequence ID" value="MPN47451.1"/>
    <property type="molecule type" value="Genomic_DNA"/>
</dbReference>
<protein>
    <submittedName>
        <fullName evidence="1">Uncharacterized protein</fullName>
    </submittedName>
</protein>